<dbReference type="AlphaFoldDB" id="A0A0N1GZ64"/>
<evidence type="ECO:0000256" key="7">
    <source>
        <dbReference type="ARBA" id="ARBA00023242"/>
    </source>
</evidence>
<dbReference type="STRING" id="1664694.A0A0N1GZ64"/>
<keyword evidence="5 8" id="KW-0103">Bromodomain</keyword>
<keyword evidence="3" id="KW-0156">Chromatin regulator</keyword>
<dbReference type="GO" id="GO:0006338">
    <property type="term" value="P:chromatin remodeling"/>
    <property type="evidence" value="ECO:0007669"/>
    <property type="project" value="InterPro"/>
</dbReference>
<evidence type="ECO:0000256" key="1">
    <source>
        <dbReference type="ARBA" id="ARBA00004123"/>
    </source>
</evidence>
<keyword evidence="6" id="KW-0804">Transcription</keyword>
<gene>
    <name evidence="11" type="ORF">AB675_8929</name>
</gene>
<dbReference type="InterPro" id="IPR018359">
    <property type="entry name" value="Bromodomain_CS"/>
</dbReference>
<dbReference type="GO" id="GO:0016586">
    <property type="term" value="C:RSC-type complex"/>
    <property type="evidence" value="ECO:0007669"/>
    <property type="project" value="InterPro"/>
</dbReference>
<keyword evidence="12" id="KW-1185">Reference proteome</keyword>
<dbReference type="Proteomes" id="UP000038010">
    <property type="component" value="Unassembled WGS sequence"/>
</dbReference>
<feature type="compositionally biased region" description="Polar residues" evidence="9">
    <location>
        <begin position="401"/>
        <end position="414"/>
    </location>
</feature>
<feature type="compositionally biased region" description="Low complexity" evidence="9">
    <location>
        <begin position="343"/>
        <end position="358"/>
    </location>
</feature>
<feature type="compositionally biased region" description="Basic and acidic residues" evidence="9">
    <location>
        <begin position="329"/>
        <end position="338"/>
    </location>
</feature>
<dbReference type="PANTHER" id="PTHR16062">
    <property type="entry name" value="SWI/SNF-RELATED"/>
    <property type="match status" value="1"/>
</dbReference>
<dbReference type="CDD" id="cd04369">
    <property type="entry name" value="Bromodomain"/>
    <property type="match status" value="2"/>
</dbReference>
<feature type="domain" description="Bromo" evidence="10">
    <location>
        <begin position="209"/>
        <end position="271"/>
    </location>
</feature>
<organism evidence="11 12">
    <name type="scientific">Cyphellophora attinorum</name>
    <dbReference type="NCBI Taxonomy" id="1664694"/>
    <lineage>
        <taxon>Eukaryota</taxon>
        <taxon>Fungi</taxon>
        <taxon>Dikarya</taxon>
        <taxon>Ascomycota</taxon>
        <taxon>Pezizomycotina</taxon>
        <taxon>Eurotiomycetes</taxon>
        <taxon>Chaetothyriomycetidae</taxon>
        <taxon>Chaetothyriales</taxon>
        <taxon>Cyphellophoraceae</taxon>
        <taxon>Cyphellophora</taxon>
    </lineage>
</organism>
<dbReference type="InterPro" id="IPR001487">
    <property type="entry name" value="Bromodomain"/>
</dbReference>
<dbReference type="PROSITE" id="PS00633">
    <property type="entry name" value="BROMODOMAIN_1"/>
    <property type="match status" value="1"/>
</dbReference>
<evidence type="ECO:0000259" key="10">
    <source>
        <dbReference type="PROSITE" id="PS50014"/>
    </source>
</evidence>
<dbReference type="InterPro" id="IPR036427">
    <property type="entry name" value="Bromodomain-like_sf"/>
</dbReference>
<keyword evidence="4" id="KW-0805">Transcription regulation</keyword>
<dbReference type="Pfam" id="PF22994">
    <property type="entry name" value="RSC4_Ig_like"/>
    <property type="match status" value="1"/>
</dbReference>
<feature type="region of interest" description="Disordered" evidence="9">
    <location>
        <begin position="285"/>
        <end position="420"/>
    </location>
</feature>
<reference evidence="11 12" key="1">
    <citation type="submission" date="2015-06" db="EMBL/GenBank/DDBJ databases">
        <title>Draft genome of the ant-associated black yeast Phialophora attae CBS 131958.</title>
        <authorList>
            <person name="Moreno L.F."/>
            <person name="Stielow B.J."/>
            <person name="de Hoog S."/>
            <person name="Vicente V.A."/>
            <person name="Weiss V.A."/>
            <person name="de Vries M."/>
            <person name="Cruz L.M."/>
            <person name="Souza E.M."/>
        </authorList>
    </citation>
    <scope>NUCLEOTIDE SEQUENCE [LARGE SCALE GENOMIC DNA]</scope>
    <source>
        <strain evidence="11 12">CBS 131958</strain>
    </source>
</reference>
<dbReference type="PRINTS" id="PR00503">
    <property type="entry name" value="BROMODOMAIN"/>
</dbReference>
<keyword evidence="7" id="KW-0539">Nucleus</keyword>
<comment type="caution">
    <text evidence="11">The sequence shown here is derived from an EMBL/GenBank/DDBJ whole genome shotgun (WGS) entry which is preliminary data.</text>
</comment>
<dbReference type="GeneID" id="28741298"/>
<proteinExistence type="predicted"/>
<dbReference type="PROSITE" id="PS50014">
    <property type="entry name" value="BROMODOMAIN_2"/>
    <property type="match status" value="2"/>
</dbReference>
<evidence type="ECO:0000256" key="2">
    <source>
        <dbReference type="ARBA" id="ARBA00022737"/>
    </source>
</evidence>
<feature type="region of interest" description="Disordered" evidence="9">
    <location>
        <begin position="151"/>
        <end position="185"/>
    </location>
</feature>
<dbReference type="GO" id="GO:0003682">
    <property type="term" value="F:chromatin binding"/>
    <property type="evidence" value="ECO:0007669"/>
    <property type="project" value="TreeGrafter"/>
</dbReference>
<name>A0A0N1GZ64_9EURO</name>
<feature type="region of interest" description="Disordered" evidence="9">
    <location>
        <begin position="1"/>
        <end position="31"/>
    </location>
</feature>
<evidence type="ECO:0000256" key="9">
    <source>
        <dbReference type="SAM" id="MobiDB-lite"/>
    </source>
</evidence>
<dbReference type="GO" id="GO:0006368">
    <property type="term" value="P:transcription elongation by RNA polymerase II"/>
    <property type="evidence" value="ECO:0007669"/>
    <property type="project" value="TreeGrafter"/>
</dbReference>
<dbReference type="EMBL" id="LFJN01000033">
    <property type="protein sequence ID" value="KPI36226.1"/>
    <property type="molecule type" value="Genomic_DNA"/>
</dbReference>
<dbReference type="Pfam" id="PF00439">
    <property type="entry name" value="Bromodomain"/>
    <property type="match status" value="2"/>
</dbReference>
<dbReference type="OrthoDB" id="6017at2759"/>
<evidence type="ECO:0000256" key="5">
    <source>
        <dbReference type="ARBA" id="ARBA00023117"/>
    </source>
</evidence>
<dbReference type="PANTHER" id="PTHR16062:SF19">
    <property type="entry name" value="PROTEIN POLYBROMO-1"/>
    <property type="match status" value="1"/>
</dbReference>
<evidence type="ECO:0000256" key="3">
    <source>
        <dbReference type="ARBA" id="ARBA00022853"/>
    </source>
</evidence>
<evidence type="ECO:0000256" key="8">
    <source>
        <dbReference type="PROSITE-ProRule" id="PRU00035"/>
    </source>
</evidence>
<dbReference type="InterPro" id="IPR054551">
    <property type="entry name" value="RSC4_Ig-like"/>
</dbReference>
<evidence type="ECO:0000313" key="11">
    <source>
        <dbReference type="EMBL" id="KPI36226.1"/>
    </source>
</evidence>
<evidence type="ECO:0000256" key="6">
    <source>
        <dbReference type="ARBA" id="ARBA00023163"/>
    </source>
</evidence>
<dbReference type="RefSeq" id="XP_017996189.1">
    <property type="nucleotide sequence ID" value="XM_018149418.1"/>
</dbReference>
<dbReference type="SMART" id="SM00297">
    <property type="entry name" value="BROMO"/>
    <property type="match status" value="2"/>
</dbReference>
<dbReference type="InterPro" id="IPR037382">
    <property type="entry name" value="Rsc/polybromo"/>
</dbReference>
<evidence type="ECO:0000256" key="4">
    <source>
        <dbReference type="ARBA" id="ARBA00023015"/>
    </source>
</evidence>
<sequence length="578" mass="63864">MSSSTPVTGKRKRGNEDTNYPDEETTETTSELGLKLVGQLKRSTDKNGREIAHAFLDLPDKDDYPDYYEQIAMPLSLNGIEERLEARKYKTLTQLEGDLKRLVQNAKDYNDSKTNPKSLSNFFPKHNPDYQLPDYRAVPTPIPTHLLDRMRESSVSTNGTGKLKLKMKASRSSMAPSAEPDVPDAGEDTQDAMIALLEDLSVQEGAINFEKRPPKRDYPDYYRIIDRPTSISDVTAMVNQGKVADWNALAREVRLIWKNAKEYNEPDSDIYAITEDLEQWFEEQVQAAGADSPKAPQRLSLSQPKKTGLKLKLGASNSTSIAGGSVDSESLRRQRDETAQALGRARGTPAPAPSTAPSMTRSLSSVEPNGDTIVVNGAGPATPGLVNSSLRGSIPPPKSATPATNGMTNGQPQINGIHPSRSVFTISDNPMERKFRDQGKGLDTALLTSVTYTTHPHLPADPKWSLTLPADPLRTQISSFIYLPPTHYYFRLTPQLSPELKSRSSWKVCVSSNWNTVAESPHASGCYDFRLQPGENTIVVDAIASLREGERKEYAPAQMQFDFERVTLVVVLVDRLDS</sequence>
<dbReference type="Gene3D" id="1.20.920.10">
    <property type="entry name" value="Bromodomain-like"/>
    <property type="match status" value="2"/>
</dbReference>
<feature type="domain" description="Bromo" evidence="10">
    <location>
        <begin position="47"/>
        <end position="117"/>
    </location>
</feature>
<dbReference type="VEuPathDB" id="FungiDB:AB675_8929"/>
<dbReference type="SUPFAM" id="SSF47370">
    <property type="entry name" value="Bromodomain"/>
    <property type="match status" value="2"/>
</dbReference>
<keyword evidence="2" id="KW-0677">Repeat</keyword>
<protein>
    <submittedName>
        <fullName evidence="11">Protein polybromo-1</fullName>
    </submittedName>
</protein>
<evidence type="ECO:0000313" key="12">
    <source>
        <dbReference type="Proteomes" id="UP000038010"/>
    </source>
</evidence>
<accession>A0A0N1GZ64</accession>
<comment type="subcellular location">
    <subcellularLocation>
        <location evidence="1">Nucleus</location>
    </subcellularLocation>
</comment>